<dbReference type="RefSeq" id="WP_184463545.1">
    <property type="nucleotide sequence ID" value="NZ_JACHHW010000006.1"/>
</dbReference>
<gene>
    <name evidence="1" type="ORF">HNQ57_002590</name>
</gene>
<evidence type="ECO:0000313" key="1">
    <source>
        <dbReference type="EMBL" id="MBB5188311.1"/>
    </source>
</evidence>
<comment type="caution">
    <text evidence="1">The sequence shown here is derived from an EMBL/GenBank/DDBJ whole genome shotgun (WGS) entry which is preliminary data.</text>
</comment>
<dbReference type="AlphaFoldDB" id="A0A840R7J3"/>
<sequence length="163" mass="18282">MTHDDPELSDQFRLALNAWMRRLKTKLPEKLVEAYLNTSYNVKCGETVVSLEVDLYSDEIRRFMEQASCKQCAFITPFNPLGKALSAAENDARMSDFKRDLDSSGYKYVDGVGVGKLGDWPGEESVFILDVSEADAIYFGKKYQQNAIVLVGSEAIPVLILLQ</sequence>
<dbReference type="InterPro" id="IPR021710">
    <property type="entry name" value="DUF3293"/>
</dbReference>
<dbReference type="Pfam" id="PF11697">
    <property type="entry name" value="DUF3293"/>
    <property type="match status" value="1"/>
</dbReference>
<proteinExistence type="predicted"/>
<organism evidence="1 2">
    <name type="scientific">Zhongshania antarctica</name>
    <dbReference type="NCBI Taxonomy" id="641702"/>
    <lineage>
        <taxon>Bacteria</taxon>
        <taxon>Pseudomonadati</taxon>
        <taxon>Pseudomonadota</taxon>
        <taxon>Gammaproteobacteria</taxon>
        <taxon>Cellvibrionales</taxon>
        <taxon>Spongiibacteraceae</taxon>
        <taxon>Zhongshania</taxon>
    </lineage>
</organism>
<reference evidence="1 2" key="1">
    <citation type="submission" date="2020-08" db="EMBL/GenBank/DDBJ databases">
        <title>Genomic Encyclopedia of Type Strains, Phase IV (KMG-IV): sequencing the most valuable type-strain genomes for metagenomic binning, comparative biology and taxonomic classification.</title>
        <authorList>
            <person name="Goeker M."/>
        </authorList>
    </citation>
    <scope>NUCLEOTIDE SEQUENCE [LARGE SCALE GENOMIC DNA]</scope>
    <source>
        <strain evidence="1 2">DSM 25701</strain>
    </source>
</reference>
<name>A0A840R7J3_9GAMM</name>
<dbReference type="Proteomes" id="UP000536640">
    <property type="component" value="Unassembled WGS sequence"/>
</dbReference>
<dbReference type="EMBL" id="JACHHW010000006">
    <property type="protein sequence ID" value="MBB5188311.1"/>
    <property type="molecule type" value="Genomic_DNA"/>
</dbReference>
<evidence type="ECO:0008006" key="3">
    <source>
        <dbReference type="Google" id="ProtNLM"/>
    </source>
</evidence>
<keyword evidence="2" id="KW-1185">Reference proteome</keyword>
<accession>A0A840R7J3</accession>
<evidence type="ECO:0000313" key="2">
    <source>
        <dbReference type="Proteomes" id="UP000536640"/>
    </source>
</evidence>
<protein>
    <recommendedName>
        <fullName evidence="3">DUF3293 domain-containing protein</fullName>
    </recommendedName>
</protein>